<feature type="domain" description="Aminoacyl-tRNA synthetase class Ia" evidence="6">
    <location>
        <begin position="59"/>
        <end position="244"/>
    </location>
</feature>
<dbReference type="PANTHER" id="PTHR42780:SF1">
    <property type="entry name" value="ISOLEUCINE--TRNA LIGASE, CYTOPLASMIC"/>
    <property type="match status" value="1"/>
</dbReference>
<dbReference type="GO" id="GO:0004822">
    <property type="term" value="F:isoleucine-tRNA ligase activity"/>
    <property type="evidence" value="ECO:0007669"/>
    <property type="project" value="InterPro"/>
</dbReference>
<proteinExistence type="predicted"/>
<keyword evidence="3" id="KW-0067">ATP-binding</keyword>
<organism evidence="7">
    <name type="scientific">marine sediment metagenome</name>
    <dbReference type="NCBI Taxonomy" id="412755"/>
    <lineage>
        <taxon>unclassified sequences</taxon>
        <taxon>metagenomes</taxon>
        <taxon>ecological metagenomes</taxon>
    </lineage>
</organism>
<dbReference type="AlphaFoldDB" id="A0A0F9CR52"/>
<dbReference type="Pfam" id="PF00133">
    <property type="entry name" value="tRNA-synt_1"/>
    <property type="match status" value="1"/>
</dbReference>
<keyword evidence="4" id="KW-0648">Protein biosynthesis</keyword>
<reference evidence="7" key="1">
    <citation type="journal article" date="2015" name="Nature">
        <title>Complex archaea that bridge the gap between prokaryotes and eukaryotes.</title>
        <authorList>
            <person name="Spang A."/>
            <person name="Saw J.H."/>
            <person name="Jorgensen S.L."/>
            <person name="Zaremba-Niedzwiedzka K."/>
            <person name="Martijn J."/>
            <person name="Lind A.E."/>
            <person name="van Eijk R."/>
            <person name="Schleper C."/>
            <person name="Guy L."/>
            <person name="Ettema T.J."/>
        </authorList>
    </citation>
    <scope>NUCLEOTIDE SEQUENCE</scope>
</reference>
<comment type="caution">
    <text evidence="7">The sequence shown here is derived from an EMBL/GenBank/DDBJ whole genome shotgun (WGS) entry which is preliminary data.</text>
</comment>
<evidence type="ECO:0000256" key="2">
    <source>
        <dbReference type="ARBA" id="ARBA00022741"/>
    </source>
</evidence>
<gene>
    <name evidence="7" type="ORF">LCGC14_2636360</name>
</gene>
<dbReference type="SUPFAM" id="SSF52374">
    <property type="entry name" value="Nucleotidylyl transferase"/>
    <property type="match status" value="1"/>
</dbReference>
<protein>
    <recommendedName>
        <fullName evidence="6">Aminoacyl-tRNA synthetase class Ia domain-containing protein</fullName>
    </recommendedName>
</protein>
<feature type="non-terminal residue" evidence="7">
    <location>
        <position position="254"/>
    </location>
</feature>
<evidence type="ECO:0000256" key="4">
    <source>
        <dbReference type="ARBA" id="ARBA00022917"/>
    </source>
</evidence>
<evidence type="ECO:0000313" key="7">
    <source>
        <dbReference type="EMBL" id="KKK99076.1"/>
    </source>
</evidence>
<evidence type="ECO:0000256" key="5">
    <source>
        <dbReference type="ARBA" id="ARBA00023146"/>
    </source>
</evidence>
<evidence type="ECO:0000256" key="3">
    <source>
        <dbReference type="ARBA" id="ARBA00022840"/>
    </source>
</evidence>
<accession>A0A0F9CR52</accession>
<keyword evidence="2" id="KW-0547">Nucleotide-binding</keyword>
<dbReference type="PANTHER" id="PTHR42780">
    <property type="entry name" value="SOLEUCYL-TRNA SYNTHETASE"/>
    <property type="match status" value="1"/>
</dbReference>
<keyword evidence="1" id="KW-0436">Ligase</keyword>
<dbReference type="Gene3D" id="3.40.50.620">
    <property type="entry name" value="HUPs"/>
    <property type="match status" value="1"/>
</dbReference>
<dbReference type="InterPro" id="IPR002300">
    <property type="entry name" value="aa-tRNA-synth_Ia"/>
</dbReference>
<dbReference type="GO" id="GO:0005524">
    <property type="term" value="F:ATP binding"/>
    <property type="evidence" value="ECO:0007669"/>
    <property type="project" value="UniProtKB-KW"/>
</dbReference>
<evidence type="ECO:0000256" key="1">
    <source>
        <dbReference type="ARBA" id="ARBA00022598"/>
    </source>
</evidence>
<dbReference type="InterPro" id="IPR014729">
    <property type="entry name" value="Rossmann-like_a/b/a_fold"/>
</dbReference>
<dbReference type="GO" id="GO:0006428">
    <property type="term" value="P:isoleucyl-tRNA aminoacylation"/>
    <property type="evidence" value="ECO:0007669"/>
    <property type="project" value="TreeGrafter"/>
</dbReference>
<sequence length="254" mass="29097">MGNCGSCKHWDHDKHEILNDEGWGECKLSEGYEGGKIKNKTILIISHEYPLWMLETVMRSWGEEQTLLVKQEQEQSGIYDFFGTGESREVVYMQAPRNKWGFADFHRPYVDTVIFPCNACDKKMKRVPEVIDGWFDSGAMPFAQAHYPFSCIKKSGAQIPAPENCIDFPGDFIAEGVDQTRGWFYSLLAIGVLLKQESPYRNVISHGLVLDSYGRKMSKSRGNMVDPWEIADKFGIDVVRWYFYTVNAPGEPKR</sequence>
<dbReference type="EMBL" id="LAZR01045350">
    <property type="protein sequence ID" value="KKK99076.1"/>
    <property type="molecule type" value="Genomic_DNA"/>
</dbReference>
<name>A0A0F9CR52_9ZZZZ</name>
<evidence type="ECO:0000259" key="6">
    <source>
        <dbReference type="Pfam" id="PF00133"/>
    </source>
</evidence>
<dbReference type="InterPro" id="IPR023586">
    <property type="entry name" value="Ile-tRNA-ligase_type2"/>
</dbReference>
<keyword evidence="5" id="KW-0030">Aminoacyl-tRNA synthetase</keyword>